<evidence type="ECO:0000313" key="1">
    <source>
        <dbReference type="EMBL" id="CAK7903812.1"/>
    </source>
</evidence>
<gene>
    <name evidence="1" type="ORF">CAAN4_D06414</name>
</gene>
<keyword evidence="2" id="KW-1185">Reference proteome</keyword>
<evidence type="ECO:0008006" key="3">
    <source>
        <dbReference type="Google" id="ProtNLM"/>
    </source>
</evidence>
<reference evidence="1 2" key="1">
    <citation type="submission" date="2024-01" db="EMBL/GenBank/DDBJ databases">
        <authorList>
            <consortium name="Genoscope - CEA"/>
            <person name="William W."/>
        </authorList>
    </citation>
    <scope>NUCLEOTIDE SEQUENCE [LARGE SCALE GENOMIC DNA]</scope>
    <source>
        <strain evidence="1 2">29B2s-10</strain>
    </source>
</reference>
<evidence type="ECO:0000313" key="2">
    <source>
        <dbReference type="Proteomes" id="UP001497600"/>
    </source>
</evidence>
<sequence length="139" mass="15578">MLRLGRLAAVSCKRTSTIVGRLSKVTVPSRTVPSGFVSIRKYSDYAPNDDETQRLNKLVTELKSNPKISEALEELQQLLVSKGFDPSTKPSMMKMMSILMDKEIKASITALKTQLEEAKISFSKEDVDTFMKLFGLNMK</sequence>
<dbReference type="EMBL" id="OZ004256">
    <property type="protein sequence ID" value="CAK7903812.1"/>
    <property type="molecule type" value="Genomic_DNA"/>
</dbReference>
<dbReference type="Proteomes" id="UP001497600">
    <property type="component" value="Chromosome D"/>
</dbReference>
<name>A0ABP0EAP7_9ASCO</name>
<accession>A0ABP0EAP7</accession>
<protein>
    <recommendedName>
        <fullName evidence="3">Altered inheritance of mitochondria protein 41</fullName>
    </recommendedName>
</protein>
<proteinExistence type="predicted"/>
<organism evidence="1 2">
    <name type="scientific">[Candida] anglica</name>
    <dbReference type="NCBI Taxonomy" id="148631"/>
    <lineage>
        <taxon>Eukaryota</taxon>
        <taxon>Fungi</taxon>
        <taxon>Dikarya</taxon>
        <taxon>Ascomycota</taxon>
        <taxon>Saccharomycotina</taxon>
        <taxon>Pichiomycetes</taxon>
        <taxon>Debaryomycetaceae</taxon>
        <taxon>Kurtzmaniella</taxon>
    </lineage>
</organism>